<evidence type="ECO:0000313" key="11">
    <source>
        <dbReference type="Proteomes" id="UP000326354"/>
    </source>
</evidence>
<dbReference type="PANTHER" id="PTHR30026">
    <property type="entry name" value="OUTER MEMBRANE PROTEIN TOLC"/>
    <property type="match status" value="1"/>
</dbReference>
<evidence type="ECO:0000256" key="8">
    <source>
        <dbReference type="SAM" id="Coils"/>
    </source>
</evidence>
<keyword evidence="4" id="KW-1134">Transmembrane beta strand</keyword>
<keyword evidence="7" id="KW-0998">Cell outer membrane</keyword>
<evidence type="ECO:0000256" key="3">
    <source>
        <dbReference type="ARBA" id="ARBA00022448"/>
    </source>
</evidence>
<evidence type="ECO:0000256" key="9">
    <source>
        <dbReference type="SAM" id="SignalP"/>
    </source>
</evidence>
<evidence type="ECO:0000313" key="10">
    <source>
        <dbReference type="EMBL" id="BBM87049.1"/>
    </source>
</evidence>
<dbReference type="AlphaFoldDB" id="A0A5S9IS14"/>
<gene>
    <name evidence="10" type="ORF">UABAM_05452</name>
</gene>
<name>A0A5S9IS14_UABAM</name>
<dbReference type="SUPFAM" id="SSF56954">
    <property type="entry name" value="Outer membrane efflux proteins (OEP)"/>
    <property type="match status" value="1"/>
</dbReference>
<evidence type="ECO:0000256" key="6">
    <source>
        <dbReference type="ARBA" id="ARBA00023136"/>
    </source>
</evidence>
<evidence type="ECO:0000256" key="5">
    <source>
        <dbReference type="ARBA" id="ARBA00022692"/>
    </source>
</evidence>
<comment type="similarity">
    <text evidence="2">Belongs to the outer membrane factor (OMF) (TC 1.B.17) family.</text>
</comment>
<evidence type="ECO:0000256" key="2">
    <source>
        <dbReference type="ARBA" id="ARBA00007613"/>
    </source>
</evidence>
<evidence type="ECO:0000256" key="1">
    <source>
        <dbReference type="ARBA" id="ARBA00004442"/>
    </source>
</evidence>
<accession>A0A5S9IS14</accession>
<keyword evidence="5" id="KW-0812">Transmembrane</keyword>
<feature type="chain" id="PRO_5024798334" evidence="9">
    <location>
        <begin position="26"/>
        <end position="467"/>
    </location>
</feature>
<proteinExistence type="inferred from homology"/>
<keyword evidence="8" id="KW-0175">Coiled coil</keyword>
<dbReference type="OrthoDB" id="237666at2"/>
<protein>
    <submittedName>
        <fullName evidence="10">PTS cellobiose transporter subunit IIC</fullName>
    </submittedName>
</protein>
<dbReference type="PANTHER" id="PTHR30026:SF20">
    <property type="entry name" value="OUTER MEMBRANE PROTEIN TOLC"/>
    <property type="match status" value="1"/>
</dbReference>
<keyword evidence="9" id="KW-0732">Signal</keyword>
<dbReference type="Proteomes" id="UP000326354">
    <property type="component" value="Chromosome"/>
</dbReference>
<keyword evidence="3" id="KW-0813">Transport</keyword>
<dbReference type="GO" id="GO:1990281">
    <property type="term" value="C:efflux pump complex"/>
    <property type="evidence" value="ECO:0007669"/>
    <property type="project" value="TreeGrafter"/>
</dbReference>
<dbReference type="Pfam" id="PF02321">
    <property type="entry name" value="OEP"/>
    <property type="match status" value="2"/>
</dbReference>
<dbReference type="GO" id="GO:0009279">
    <property type="term" value="C:cell outer membrane"/>
    <property type="evidence" value="ECO:0007669"/>
    <property type="project" value="UniProtKB-SubCell"/>
</dbReference>
<dbReference type="InterPro" id="IPR051906">
    <property type="entry name" value="TolC-like"/>
</dbReference>
<dbReference type="InterPro" id="IPR003423">
    <property type="entry name" value="OMP_efflux"/>
</dbReference>
<dbReference type="GO" id="GO:0015562">
    <property type="term" value="F:efflux transmembrane transporter activity"/>
    <property type="evidence" value="ECO:0007669"/>
    <property type="project" value="InterPro"/>
</dbReference>
<feature type="signal peptide" evidence="9">
    <location>
        <begin position="1"/>
        <end position="25"/>
    </location>
</feature>
<sequence>MNNMYIKFLSVLCTLCIASCSTVDVDDDTAEIFATIGEPLAVSQQKNETDMKTQKSSKGPVTLNSLIKLALENNPQIQSARHKWRATAEKYPQAISLPDPMLTYTFFLKEPETRVGPQRHKVTIMQNIPFPKKLHLKGELVKDDTQIARLAYERTIRDVVAKVQKHFYELVYIEKAIEITKKNEDLVAQLVKVAAVENTSGKAPLPDLMKAQSQLAQLGYDCIRLQELREVEIGQLNAFLNLNPQNIIQLQNLIFMEAEELKQFEVFYQYALKNNQEILAATVAINKADHKLALAFTEYFPDFSVGASWTQVDRTLSGFNFDFDDDGQDIYGITFGVNLPIWIPKRNARVRESRHNIQDAKQTKKNIENQLAAELKKVYYKVSNYVRLTKLYNDRLLPEAENSIEIAENWYRDGEKSLLSVLESQSVWLNFSLSLARAQSDYAQGIVTLSQLCGGSLPSEITTREEK</sequence>
<dbReference type="Gene3D" id="1.20.1600.10">
    <property type="entry name" value="Outer membrane efflux proteins (OEP)"/>
    <property type="match status" value="1"/>
</dbReference>
<dbReference type="RefSeq" id="WP_151971083.1">
    <property type="nucleotide sequence ID" value="NZ_AP019860.1"/>
</dbReference>
<keyword evidence="11" id="KW-1185">Reference proteome</keyword>
<dbReference type="KEGG" id="uam:UABAM_05452"/>
<comment type="subcellular location">
    <subcellularLocation>
        <location evidence="1">Cell outer membrane</location>
    </subcellularLocation>
</comment>
<keyword evidence="6" id="KW-0472">Membrane</keyword>
<dbReference type="EMBL" id="AP019860">
    <property type="protein sequence ID" value="BBM87049.1"/>
    <property type="molecule type" value="Genomic_DNA"/>
</dbReference>
<feature type="coiled-coil region" evidence="8">
    <location>
        <begin position="350"/>
        <end position="377"/>
    </location>
</feature>
<reference evidence="10 11" key="1">
    <citation type="submission" date="2019-08" db="EMBL/GenBank/DDBJ databases">
        <title>Complete genome sequence of Candidatus Uab amorphum.</title>
        <authorList>
            <person name="Shiratori T."/>
            <person name="Suzuki S."/>
            <person name="Kakizawa Y."/>
            <person name="Ishida K."/>
        </authorList>
    </citation>
    <scope>NUCLEOTIDE SEQUENCE [LARGE SCALE GENOMIC DNA]</scope>
    <source>
        <strain evidence="10 11">SRT547</strain>
    </source>
</reference>
<organism evidence="10 11">
    <name type="scientific">Uabimicrobium amorphum</name>
    <dbReference type="NCBI Taxonomy" id="2596890"/>
    <lineage>
        <taxon>Bacteria</taxon>
        <taxon>Pseudomonadati</taxon>
        <taxon>Planctomycetota</taxon>
        <taxon>Candidatus Uabimicrobiia</taxon>
        <taxon>Candidatus Uabimicrobiales</taxon>
        <taxon>Candidatus Uabimicrobiaceae</taxon>
        <taxon>Candidatus Uabimicrobium</taxon>
    </lineage>
</organism>
<evidence type="ECO:0000256" key="4">
    <source>
        <dbReference type="ARBA" id="ARBA00022452"/>
    </source>
</evidence>
<dbReference type="GO" id="GO:0015288">
    <property type="term" value="F:porin activity"/>
    <property type="evidence" value="ECO:0007669"/>
    <property type="project" value="TreeGrafter"/>
</dbReference>
<evidence type="ECO:0000256" key="7">
    <source>
        <dbReference type="ARBA" id="ARBA00023237"/>
    </source>
</evidence>